<protein>
    <submittedName>
        <fullName evidence="2">Uncharacterized protein</fullName>
    </submittedName>
</protein>
<dbReference type="Proteomes" id="UP001152888">
    <property type="component" value="Unassembled WGS sequence"/>
</dbReference>
<dbReference type="EMBL" id="CAKOFQ010008744">
    <property type="protein sequence ID" value="CAH2015743.1"/>
    <property type="molecule type" value="Genomic_DNA"/>
</dbReference>
<evidence type="ECO:0000313" key="3">
    <source>
        <dbReference type="Proteomes" id="UP001152888"/>
    </source>
</evidence>
<comment type="caution">
    <text evidence="2">The sequence shown here is derived from an EMBL/GenBank/DDBJ whole genome shotgun (WGS) entry which is preliminary data.</text>
</comment>
<organism evidence="2 3">
    <name type="scientific">Acanthoscelides obtectus</name>
    <name type="common">Bean weevil</name>
    <name type="synonym">Bruchus obtectus</name>
    <dbReference type="NCBI Taxonomy" id="200917"/>
    <lineage>
        <taxon>Eukaryota</taxon>
        <taxon>Metazoa</taxon>
        <taxon>Ecdysozoa</taxon>
        <taxon>Arthropoda</taxon>
        <taxon>Hexapoda</taxon>
        <taxon>Insecta</taxon>
        <taxon>Pterygota</taxon>
        <taxon>Neoptera</taxon>
        <taxon>Endopterygota</taxon>
        <taxon>Coleoptera</taxon>
        <taxon>Polyphaga</taxon>
        <taxon>Cucujiformia</taxon>
        <taxon>Chrysomeloidea</taxon>
        <taxon>Chrysomelidae</taxon>
        <taxon>Bruchinae</taxon>
        <taxon>Bruchini</taxon>
        <taxon>Acanthoscelides</taxon>
    </lineage>
</organism>
<dbReference type="EMBL" id="CAKOFQ010007247">
    <property type="protein sequence ID" value="CAH1996012.1"/>
    <property type="molecule type" value="Genomic_DNA"/>
</dbReference>
<evidence type="ECO:0000313" key="2">
    <source>
        <dbReference type="EMBL" id="CAH2015743.1"/>
    </source>
</evidence>
<evidence type="ECO:0000313" key="1">
    <source>
        <dbReference type="EMBL" id="CAH1996012.1"/>
    </source>
</evidence>
<proteinExistence type="predicted"/>
<accession>A0A9P0QA63</accession>
<dbReference type="AlphaFoldDB" id="A0A9P0QA63"/>
<sequence>MVRRTTIFGNVKSKKIKFWDGTCFHYRRTSLFCSAGARRPELFLLFCLGHLRWTVEENFLDNFLGHSCRSYCLQPHFTPVGTT</sequence>
<gene>
    <name evidence="1" type="ORF">ACAOBT_LOCUS22980</name>
    <name evidence="2" type="ORF">ACAOBT_LOCUS34928</name>
</gene>
<reference evidence="2" key="1">
    <citation type="submission" date="2022-03" db="EMBL/GenBank/DDBJ databases">
        <authorList>
            <person name="Sayadi A."/>
        </authorList>
    </citation>
    <scope>NUCLEOTIDE SEQUENCE</scope>
</reference>
<keyword evidence="3" id="KW-1185">Reference proteome</keyword>
<name>A0A9P0QA63_ACAOB</name>